<name>A0A0C3DC16_OIDMZ</name>
<dbReference type="GO" id="GO:0004497">
    <property type="term" value="F:monooxygenase activity"/>
    <property type="evidence" value="ECO:0007669"/>
    <property type="project" value="UniProtKB-KW"/>
</dbReference>
<dbReference type="AlphaFoldDB" id="A0A0C3DC16"/>
<accession>A0A0C3DC16</accession>
<dbReference type="STRING" id="913774.A0A0C3DC16"/>
<organism evidence="7 8">
    <name type="scientific">Oidiodendron maius (strain Zn)</name>
    <dbReference type="NCBI Taxonomy" id="913774"/>
    <lineage>
        <taxon>Eukaryota</taxon>
        <taxon>Fungi</taxon>
        <taxon>Dikarya</taxon>
        <taxon>Ascomycota</taxon>
        <taxon>Pezizomycotina</taxon>
        <taxon>Leotiomycetes</taxon>
        <taxon>Leotiomycetes incertae sedis</taxon>
        <taxon>Myxotrichaceae</taxon>
        <taxon>Oidiodendron</taxon>
    </lineage>
</organism>
<dbReference type="PANTHER" id="PTHR47178">
    <property type="entry name" value="MONOOXYGENASE, FAD-BINDING"/>
    <property type="match status" value="1"/>
</dbReference>
<dbReference type="Pfam" id="PF01494">
    <property type="entry name" value="FAD_binding_3"/>
    <property type="match status" value="1"/>
</dbReference>
<protein>
    <recommendedName>
        <fullName evidence="6">FAD-binding domain-containing protein</fullName>
    </recommendedName>
</protein>
<dbReference type="InterPro" id="IPR002938">
    <property type="entry name" value="FAD-bd"/>
</dbReference>
<dbReference type="Gene3D" id="3.50.50.60">
    <property type="entry name" value="FAD/NAD(P)-binding domain"/>
    <property type="match status" value="1"/>
</dbReference>
<keyword evidence="8" id="KW-1185">Reference proteome</keyword>
<dbReference type="PRINTS" id="PR00420">
    <property type="entry name" value="RNGMNOXGNASE"/>
</dbReference>
<dbReference type="OrthoDB" id="47494at2759"/>
<comment type="cofactor">
    <cofactor evidence="1">
        <name>FAD</name>
        <dbReference type="ChEBI" id="CHEBI:57692"/>
    </cofactor>
</comment>
<evidence type="ECO:0000313" key="8">
    <source>
        <dbReference type="Proteomes" id="UP000054321"/>
    </source>
</evidence>
<reference evidence="7 8" key="1">
    <citation type="submission" date="2014-04" db="EMBL/GenBank/DDBJ databases">
        <authorList>
            <consortium name="DOE Joint Genome Institute"/>
            <person name="Kuo A."/>
            <person name="Martino E."/>
            <person name="Perotto S."/>
            <person name="Kohler A."/>
            <person name="Nagy L.G."/>
            <person name="Floudas D."/>
            <person name="Copeland A."/>
            <person name="Barry K.W."/>
            <person name="Cichocki N."/>
            <person name="Veneault-Fourrey C."/>
            <person name="LaButti K."/>
            <person name="Lindquist E.A."/>
            <person name="Lipzen A."/>
            <person name="Lundell T."/>
            <person name="Morin E."/>
            <person name="Murat C."/>
            <person name="Sun H."/>
            <person name="Tunlid A."/>
            <person name="Henrissat B."/>
            <person name="Grigoriev I.V."/>
            <person name="Hibbett D.S."/>
            <person name="Martin F."/>
            <person name="Nordberg H.P."/>
            <person name="Cantor M.N."/>
            <person name="Hua S.X."/>
        </authorList>
    </citation>
    <scope>NUCLEOTIDE SEQUENCE [LARGE SCALE GENOMIC DNA]</scope>
    <source>
        <strain evidence="7 8">Zn</strain>
    </source>
</reference>
<evidence type="ECO:0000256" key="4">
    <source>
        <dbReference type="ARBA" id="ARBA00023002"/>
    </source>
</evidence>
<dbReference type="SUPFAM" id="SSF51905">
    <property type="entry name" value="FAD/NAD(P)-binding domain"/>
    <property type="match status" value="1"/>
</dbReference>
<proteinExistence type="predicted"/>
<dbReference type="GO" id="GO:0071949">
    <property type="term" value="F:FAD binding"/>
    <property type="evidence" value="ECO:0007669"/>
    <property type="project" value="InterPro"/>
</dbReference>
<dbReference type="EMBL" id="KN832870">
    <property type="protein sequence ID" value="KIN08899.1"/>
    <property type="molecule type" value="Genomic_DNA"/>
</dbReference>
<feature type="domain" description="FAD-binding" evidence="6">
    <location>
        <begin position="144"/>
        <end position="378"/>
    </location>
</feature>
<keyword evidence="3" id="KW-0274">FAD</keyword>
<evidence type="ECO:0000259" key="6">
    <source>
        <dbReference type="Pfam" id="PF01494"/>
    </source>
</evidence>
<dbReference type="InParanoid" id="A0A0C3DC16"/>
<dbReference type="HOGENOM" id="CLU_009665_3_2_1"/>
<evidence type="ECO:0000256" key="5">
    <source>
        <dbReference type="ARBA" id="ARBA00023033"/>
    </source>
</evidence>
<keyword evidence="2" id="KW-0285">Flavoprotein</keyword>
<reference evidence="8" key="2">
    <citation type="submission" date="2015-01" db="EMBL/GenBank/DDBJ databases">
        <title>Evolutionary Origins and Diversification of the Mycorrhizal Mutualists.</title>
        <authorList>
            <consortium name="DOE Joint Genome Institute"/>
            <consortium name="Mycorrhizal Genomics Consortium"/>
            <person name="Kohler A."/>
            <person name="Kuo A."/>
            <person name="Nagy L.G."/>
            <person name="Floudas D."/>
            <person name="Copeland A."/>
            <person name="Barry K.W."/>
            <person name="Cichocki N."/>
            <person name="Veneault-Fourrey C."/>
            <person name="LaButti K."/>
            <person name="Lindquist E.A."/>
            <person name="Lipzen A."/>
            <person name="Lundell T."/>
            <person name="Morin E."/>
            <person name="Murat C."/>
            <person name="Riley R."/>
            <person name="Ohm R."/>
            <person name="Sun H."/>
            <person name="Tunlid A."/>
            <person name="Henrissat B."/>
            <person name="Grigoriev I.V."/>
            <person name="Hibbett D.S."/>
            <person name="Martin F."/>
        </authorList>
    </citation>
    <scope>NUCLEOTIDE SEQUENCE [LARGE SCALE GENOMIC DNA]</scope>
    <source>
        <strain evidence="8">Zn</strain>
    </source>
</reference>
<evidence type="ECO:0000256" key="1">
    <source>
        <dbReference type="ARBA" id="ARBA00001974"/>
    </source>
</evidence>
<evidence type="ECO:0000256" key="3">
    <source>
        <dbReference type="ARBA" id="ARBA00022827"/>
    </source>
</evidence>
<dbReference type="PANTHER" id="PTHR47178:SF3">
    <property type="entry name" value="FAD-BINDING DOMAIN-CONTAINING PROTEIN"/>
    <property type="match status" value="1"/>
</dbReference>
<keyword evidence="4" id="KW-0560">Oxidoreductase</keyword>
<keyword evidence="5" id="KW-0503">Monooxygenase</keyword>
<evidence type="ECO:0000313" key="7">
    <source>
        <dbReference type="EMBL" id="KIN08899.1"/>
    </source>
</evidence>
<evidence type="ECO:0000256" key="2">
    <source>
        <dbReference type="ARBA" id="ARBA00022630"/>
    </source>
</evidence>
<dbReference type="Proteomes" id="UP000054321">
    <property type="component" value="Unassembled WGS sequence"/>
</dbReference>
<dbReference type="InterPro" id="IPR036188">
    <property type="entry name" value="FAD/NAD-bd_sf"/>
</dbReference>
<sequence length="416" mass="46626">MGENLGSDGGRELVLIVGAGCTGLAIAQGLKKNSIPFILLEREPQNVSRARDWNMGLHWGAPVLSTLIPPQSFAKLESAQVDPHRPCPEVDEIKFFHGETGVQLGGSKIPHLYRVRRRALRAIMAEGLDIGSEVLYDRTVVDISYSDDGEAVTAHFEDGTSVTGSCLIGADGPRSQVRQLLVGEESAKLQTLPFCASIVQAKYTAEQVRFLRSLHPLYVVGLHPEGFMSWVGLHHAPSPSDPENWIMNHYISWRCDPADQEEMKHWTNEQHLKYVKELAMKFCDPYRSAYEWLPEDQTVWWAPLTHWDPSETAHRWNNRGGRVTLAGDAAHPMTFQRGQGLNSAFKDASELVNQITTFLGKEKMQTRQAAVDAYEKEMIDRTGNEVRLSAQNTRMVHIWEEALQSPLVSKGFAKTE</sequence>
<gene>
    <name evidence="7" type="ORF">OIDMADRAFT_100445</name>
</gene>